<dbReference type="InterPro" id="IPR005612">
    <property type="entry name" value="CCAAT-binding_factor"/>
</dbReference>
<proteinExistence type="inferred from homology"/>
<dbReference type="Proteomes" id="UP000095009">
    <property type="component" value="Unassembled WGS sequence"/>
</dbReference>
<protein>
    <submittedName>
        <fullName evidence="4">CBF-domain-containing protein</fullName>
    </submittedName>
</protein>
<evidence type="ECO:0000256" key="2">
    <source>
        <dbReference type="SAM" id="MobiDB-lite"/>
    </source>
</evidence>
<feature type="region of interest" description="Disordered" evidence="2">
    <location>
        <begin position="1"/>
        <end position="29"/>
    </location>
</feature>
<comment type="similarity">
    <text evidence="1">Belongs to the CBF/MAK21 family.</text>
</comment>
<dbReference type="GO" id="GO:0030692">
    <property type="term" value="C:Noc4p-Nop14p complex"/>
    <property type="evidence" value="ECO:0007669"/>
    <property type="project" value="TreeGrafter"/>
</dbReference>
<dbReference type="Pfam" id="PF03914">
    <property type="entry name" value="CBF"/>
    <property type="match status" value="1"/>
</dbReference>
<reference evidence="4 5" key="1">
    <citation type="journal article" date="2016" name="Proc. Natl. Acad. Sci. U.S.A.">
        <title>Comparative genomics of biotechnologically important yeasts.</title>
        <authorList>
            <person name="Riley R."/>
            <person name="Haridas S."/>
            <person name="Wolfe K.H."/>
            <person name="Lopes M.R."/>
            <person name="Hittinger C.T."/>
            <person name="Goeker M."/>
            <person name="Salamov A.A."/>
            <person name="Wisecaver J.H."/>
            <person name="Long T.M."/>
            <person name="Calvey C.H."/>
            <person name="Aerts A.L."/>
            <person name="Barry K.W."/>
            <person name="Choi C."/>
            <person name="Clum A."/>
            <person name="Coughlan A.Y."/>
            <person name="Deshpande S."/>
            <person name="Douglass A.P."/>
            <person name="Hanson S.J."/>
            <person name="Klenk H.-P."/>
            <person name="LaButti K.M."/>
            <person name="Lapidus A."/>
            <person name="Lindquist E.A."/>
            <person name="Lipzen A.M."/>
            <person name="Meier-Kolthoff J.P."/>
            <person name="Ohm R.A."/>
            <person name="Otillar R.P."/>
            <person name="Pangilinan J.L."/>
            <person name="Peng Y."/>
            <person name="Rokas A."/>
            <person name="Rosa C.A."/>
            <person name="Scheuner C."/>
            <person name="Sibirny A.A."/>
            <person name="Slot J.C."/>
            <person name="Stielow J.B."/>
            <person name="Sun H."/>
            <person name="Kurtzman C.P."/>
            <person name="Blackwell M."/>
            <person name="Grigoriev I.V."/>
            <person name="Jeffries T.W."/>
        </authorList>
    </citation>
    <scope>NUCLEOTIDE SEQUENCE [LARGE SCALE GENOMIC DNA]</scope>
    <source>
        <strain evidence="4 5">DSM 6958</strain>
    </source>
</reference>
<sequence length="549" mass="62293">MAPIKRGPAEANKASGKKLNLGSSSKPSVPTADHINALEVGIAQSAKNYNNLVELVRYLKTYADNEDTVRTVSVATFKAFGKLMKKGALSKPKTKTGAAEKVTLWLIDRYTGFKNNLIGLLSHSNSNTQVGSLAILFRLVKEEGVHFAPNVQESFFPKQTYREILRHLFQIPAKDTADLYKELVQSYLLKFDDLRYYFFLELSSMVSEEFLIGNNLSKKQLLNISTNLINLLQQIALLPGSDKEIKSFWTIVPEKSKVNSAKASVIKASSHKLAFQKGWIAALRLPLVESQYKAVLAILHKRIIPNMVKPQLLMDFLTDSYDVGGVVSLLALNGLFSLMQSYNLDYPNFYTKLYALFDKDLMYVRYRSRFFRLVDLFLSSSHLPSAVAAAFIKKMSRLALYAPPSAIVTIIPFVYNQLKRHPACMVLVHNPDFIKENGTEYSDPFNEEESNPLECDALKSSLWELDTLQSHYHPNVATLARIMSEQFRKESYNMEDFLDLSYSSLFAQELTRRIKVAPALEFDSFDSVLRKRNMEDEAEPTTYMPDWSL</sequence>
<evidence type="ECO:0000259" key="3">
    <source>
        <dbReference type="Pfam" id="PF03914"/>
    </source>
</evidence>
<feature type="compositionally biased region" description="Low complexity" evidence="2">
    <location>
        <begin position="13"/>
        <end position="26"/>
    </location>
</feature>
<dbReference type="GO" id="GO:0032040">
    <property type="term" value="C:small-subunit processome"/>
    <property type="evidence" value="ECO:0007669"/>
    <property type="project" value="TreeGrafter"/>
</dbReference>
<organism evidence="4 5">
    <name type="scientific">Nadsonia fulvescens var. elongata DSM 6958</name>
    <dbReference type="NCBI Taxonomy" id="857566"/>
    <lineage>
        <taxon>Eukaryota</taxon>
        <taxon>Fungi</taxon>
        <taxon>Dikarya</taxon>
        <taxon>Ascomycota</taxon>
        <taxon>Saccharomycotina</taxon>
        <taxon>Dipodascomycetes</taxon>
        <taxon>Dipodascales</taxon>
        <taxon>Dipodascales incertae sedis</taxon>
        <taxon>Nadsonia</taxon>
    </lineage>
</organism>
<dbReference type="AlphaFoldDB" id="A0A1E3PH21"/>
<evidence type="ECO:0000256" key="1">
    <source>
        <dbReference type="ARBA" id="ARBA00007797"/>
    </source>
</evidence>
<evidence type="ECO:0000313" key="5">
    <source>
        <dbReference type="Proteomes" id="UP000095009"/>
    </source>
</evidence>
<dbReference type="InterPro" id="IPR027193">
    <property type="entry name" value="Noc4"/>
</dbReference>
<name>A0A1E3PH21_9ASCO</name>
<keyword evidence="5" id="KW-1185">Reference proteome</keyword>
<feature type="domain" description="CCAAT-binding factor" evidence="3">
    <location>
        <begin position="328"/>
        <end position="480"/>
    </location>
</feature>
<dbReference type="EMBL" id="KV454411">
    <property type="protein sequence ID" value="ODQ64668.1"/>
    <property type="molecule type" value="Genomic_DNA"/>
</dbReference>
<dbReference type="STRING" id="857566.A0A1E3PH21"/>
<gene>
    <name evidence="4" type="ORF">NADFUDRAFT_52297</name>
</gene>
<dbReference type="GO" id="GO:0042254">
    <property type="term" value="P:ribosome biogenesis"/>
    <property type="evidence" value="ECO:0007669"/>
    <property type="project" value="InterPro"/>
</dbReference>
<evidence type="ECO:0000313" key="4">
    <source>
        <dbReference type="EMBL" id="ODQ64668.1"/>
    </source>
</evidence>
<accession>A0A1E3PH21</accession>
<dbReference type="PANTHER" id="PTHR12455:SF0">
    <property type="entry name" value="NUCLEOLAR COMPLEX PROTEIN 4 HOMOLOG"/>
    <property type="match status" value="1"/>
</dbReference>
<dbReference type="OrthoDB" id="10263185at2759"/>
<dbReference type="PANTHER" id="PTHR12455">
    <property type="entry name" value="NUCLEOLAR COMPLEX PROTEIN 4"/>
    <property type="match status" value="1"/>
</dbReference>